<name>A0A6J4NQX2_9ACTN</name>
<dbReference type="InterPro" id="IPR032808">
    <property type="entry name" value="DoxX"/>
</dbReference>
<evidence type="ECO:0000313" key="6">
    <source>
        <dbReference type="EMBL" id="CAA9394814.1"/>
    </source>
</evidence>
<dbReference type="AlphaFoldDB" id="A0A6J4NQX2"/>
<evidence type="ECO:0000256" key="3">
    <source>
        <dbReference type="ARBA" id="ARBA00022989"/>
    </source>
</evidence>
<feature type="transmembrane region" description="Helical" evidence="5">
    <location>
        <begin position="12"/>
        <end position="40"/>
    </location>
</feature>
<dbReference type="Pfam" id="PF07681">
    <property type="entry name" value="DoxX"/>
    <property type="match status" value="1"/>
</dbReference>
<protein>
    <recommendedName>
        <fullName evidence="7">DoxX family protein</fullName>
    </recommendedName>
</protein>
<accession>A0A6J4NQX2</accession>
<proteinExistence type="predicted"/>
<feature type="transmembrane region" description="Helical" evidence="5">
    <location>
        <begin position="94"/>
        <end position="112"/>
    </location>
</feature>
<feature type="transmembrane region" description="Helical" evidence="5">
    <location>
        <begin position="132"/>
        <end position="151"/>
    </location>
</feature>
<gene>
    <name evidence="6" type="ORF">AVDCRST_MAG03-850</name>
</gene>
<reference evidence="6" key="1">
    <citation type="submission" date="2020-02" db="EMBL/GenBank/DDBJ databases">
        <authorList>
            <person name="Meier V. D."/>
        </authorList>
    </citation>
    <scope>NUCLEOTIDE SEQUENCE</scope>
    <source>
        <strain evidence="6">AVDCRST_MAG03</strain>
    </source>
</reference>
<evidence type="ECO:0000256" key="5">
    <source>
        <dbReference type="SAM" id="Phobius"/>
    </source>
</evidence>
<feature type="transmembrane region" description="Helical" evidence="5">
    <location>
        <begin position="60"/>
        <end position="87"/>
    </location>
</feature>
<evidence type="ECO:0000256" key="1">
    <source>
        <dbReference type="ARBA" id="ARBA00004141"/>
    </source>
</evidence>
<organism evidence="6">
    <name type="scientific">uncultured Rubrobacteraceae bacterium</name>
    <dbReference type="NCBI Taxonomy" id="349277"/>
    <lineage>
        <taxon>Bacteria</taxon>
        <taxon>Bacillati</taxon>
        <taxon>Actinomycetota</taxon>
        <taxon>Rubrobacteria</taxon>
        <taxon>Rubrobacterales</taxon>
        <taxon>Rubrobacteraceae</taxon>
        <taxon>environmental samples</taxon>
    </lineage>
</organism>
<keyword evidence="4 5" id="KW-0472">Membrane</keyword>
<evidence type="ECO:0008006" key="7">
    <source>
        <dbReference type="Google" id="ProtNLM"/>
    </source>
</evidence>
<evidence type="ECO:0000256" key="4">
    <source>
        <dbReference type="ARBA" id="ARBA00023136"/>
    </source>
</evidence>
<keyword evidence="2 5" id="KW-0812">Transmembrane</keyword>
<evidence type="ECO:0000256" key="2">
    <source>
        <dbReference type="ARBA" id="ARBA00022692"/>
    </source>
</evidence>
<dbReference type="GO" id="GO:0016020">
    <property type="term" value="C:membrane"/>
    <property type="evidence" value="ECO:0007669"/>
    <property type="project" value="UniProtKB-SubCell"/>
</dbReference>
<sequence>MKNLSRKLQRAEIGLIGWLVSHSLAVLRVSLGSIFLFFGALKFFPALSPAQDLATRTTDVLSFGLVPAGASIVLVASLECAIGLGLISGRFMRLTLVLLGSQMVGAMSPLLLFGGDLFGGPYHAPTLLGQYVLKDVVLVSVGLVLGSTLHGGRIVSERVRRAEDYTRYGAGSTESRLAKR</sequence>
<keyword evidence="3 5" id="KW-1133">Transmembrane helix</keyword>
<dbReference type="EMBL" id="CADCUT010000050">
    <property type="protein sequence ID" value="CAA9394814.1"/>
    <property type="molecule type" value="Genomic_DNA"/>
</dbReference>
<comment type="subcellular location">
    <subcellularLocation>
        <location evidence="1">Membrane</location>
        <topology evidence="1">Multi-pass membrane protein</topology>
    </subcellularLocation>
</comment>